<keyword evidence="3" id="KW-0238">DNA-binding</keyword>
<evidence type="ECO:0000256" key="5">
    <source>
        <dbReference type="ARBA" id="ARBA00023242"/>
    </source>
</evidence>
<dbReference type="InterPro" id="IPR036638">
    <property type="entry name" value="HLH_DNA-bd_sf"/>
</dbReference>
<comment type="caution">
    <text evidence="7">The sequence shown here is derived from an EMBL/GenBank/DDBJ whole genome shotgun (WGS) entry which is preliminary data.</text>
</comment>
<comment type="subcellular location">
    <subcellularLocation>
        <location evidence="1">Nucleus</location>
    </subcellularLocation>
</comment>
<sequence>MASRGGSSAKSQSLVLDSEKGELVKAPVRVAKKNVSEAKAKLALKNHSEAERRRRQRINAHLATLRDLVPSTDKMDKATLLAEVINQVKVQKKTALESIRGLLIPLDSEELTVETCDDIYQHATVSFRASLCCKYRPDLFADLRQAVSSLGTMKLMKAEISTLEDWLKIVFLFTSCRDEPRSAHGILSSSIYRSLSSVLDKAPASLEYSPKVAPSRKRQKVS</sequence>
<feature type="domain" description="BHLH" evidence="6">
    <location>
        <begin position="42"/>
        <end position="91"/>
    </location>
</feature>
<dbReference type="GO" id="GO:0003700">
    <property type="term" value="F:DNA-binding transcription factor activity"/>
    <property type="evidence" value="ECO:0007669"/>
    <property type="project" value="InterPro"/>
</dbReference>
<dbReference type="PANTHER" id="PTHR45844">
    <property type="entry name" value="TRANSCRIPTION FACTOR BHLH30"/>
    <property type="match status" value="1"/>
</dbReference>
<dbReference type="SUPFAM" id="SSF47459">
    <property type="entry name" value="HLH, helix-loop-helix DNA-binding domain"/>
    <property type="match status" value="1"/>
</dbReference>
<dbReference type="Gene3D" id="4.10.280.10">
    <property type="entry name" value="Helix-loop-helix DNA-binding domain"/>
    <property type="match status" value="1"/>
</dbReference>
<gene>
    <name evidence="7" type="ORF">CDL15_Pgr026246</name>
</gene>
<dbReference type="PROSITE" id="PS50888">
    <property type="entry name" value="BHLH"/>
    <property type="match status" value="1"/>
</dbReference>
<name>A0A218VT09_PUNGR</name>
<dbReference type="InterPro" id="IPR045847">
    <property type="entry name" value="AIG1-like"/>
</dbReference>
<dbReference type="GO" id="GO:0003677">
    <property type="term" value="F:DNA binding"/>
    <property type="evidence" value="ECO:0007669"/>
    <property type="project" value="UniProtKB-KW"/>
</dbReference>
<reference evidence="8" key="1">
    <citation type="journal article" date="2017" name="Plant J.">
        <title>The pomegranate (Punica granatum L.) genome and the genomics of punicalagin biosynthesis.</title>
        <authorList>
            <person name="Qin G."/>
            <person name="Xu C."/>
            <person name="Ming R."/>
            <person name="Tang H."/>
            <person name="Guyot R."/>
            <person name="Kramer E.M."/>
            <person name="Hu Y."/>
            <person name="Yi X."/>
            <person name="Qi Y."/>
            <person name="Xu X."/>
            <person name="Gao Z."/>
            <person name="Pan H."/>
            <person name="Jian J."/>
            <person name="Tian Y."/>
            <person name="Yue Z."/>
            <person name="Xu Y."/>
        </authorList>
    </citation>
    <scope>NUCLEOTIDE SEQUENCE [LARGE SCALE GENOMIC DNA]</scope>
    <source>
        <strain evidence="8">cv. Dabenzi</strain>
    </source>
</reference>
<dbReference type="InterPro" id="IPR011598">
    <property type="entry name" value="bHLH_dom"/>
</dbReference>
<dbReference type="Pfam" id="PF00010">
    <property type="entry name" value="HLH"/>
    <property type="match status" value="1"/>
</dbReference>
<evidence type="ECO:0000313" key="8">
    <source>
        <dbReference type="Proteomes" id="UP000197138"/>
    </source>
</evidence>
<keyword evidence="5" id="KW-0539">Nucleus</keyword>
<evidence type="ECO:0000256" key="1">
    <source>
        <dbReference type="ARBA" id="ARBA00004123"/>
    </source>
</evidence>
<dbReference type="GO" id="GO:0005634">
    <property type="term" value="C:nucleus"/>
    <property type="evidence" value="ECO:0007669"/>
    <property type="project" value="UniProtKB-SubCell"/>
</dbReference>
<evidence type="ECO:0000259" key="6">
    <source>
        <dbReference type="PROSITE" id="PS50888"/>
    </source>
</evidence>
<dbReference type="PANTHER" id="PTHR45844:SF9">
    <property type="entry name" value="OS09G0463900 PROTEIN"/>
    <property type="match status" value="1"/>
</dbReference>
<dbReference type="GO" id="GO:0046983">
    <property type="term" value="F:protein dimerization activity"/>
    <property type="evidence" value="ECO:0007669"/>
    <property type="project" value="InterPro"/>
</dbReference>
<keyword evidence="2" id="KW-0805">Transcription regulation</keyword>
<dbReference type="Proteomes" id="UP000197138">
    <property type="component" value="Unassembled WGS sequence"/>
</dbReference>
<evidence type="ECO:0000256" key="3">
    <source>
        <dbReference type="ARBA" id="ARBA00023125"/>
    </source>
</evidence>
<dbReference type="SMART" id="SM00353">
    <property type="entry name" value="HLH"/>
    <property type="match status" value="1"/>
</dbReference>
<keyword evidence="4" id="KW-0804">Transcription</keyword>
<proteinExistence type="predicted"/>
<evidence type="ECO:0000313" key="7">
    <source>
        <dbReference type="EMBL" id="OWM63486.1"/>
    </source>
</evidence>
<evidence type="ECO:0000256" key="2">
    <source>
        <dbReference type="ARBA" id="ARBA00023015"/>
    </source>
</evidence>
<protein>
    <recommendedName>
        <fullName evidence="6">BHLH domain-containing protein</fullName>
    </recommendedName>
</protein>
<organism evidence="7 8">
    <name type="scientific">Punica granatum</name>
    <name type="common">Pomegranate</name>
    <dbReference type="NCBI Taxonomy" id="22663"/>
    <lineage>
        <taxon>Eukaryota</taxon>
        <taxon>Viridiplantae</taxon>
        <taxon>Streptophyta</taxon>
        <taxon>Embryophyta</taxon>
        <taxon>Tracheophyta</taxon>
        <taxon>Spermatophyta</taxon>
        <taxon>Magnoliopsida</taxon>
        <taxon>eudicotyledons</taxon>
        <taxon>Gunneridae</taxon>
        <taxon>Pentapetalae</taxon>
        <taxon>rosids</taxon>
        <taxon>malvids</taxon>
        <taxon>Myrtales</taxon>
        <taxon>Lythraceae</taxon>
        <taxon>Punica</taxon>
    </lineage>
</organism>
<accession>A0A218VT09</accession>
<evidence type="ECO:0000256" key="4">
    <source>
        <dbReference type="ARBA" id="ARBA00023163"/>
    </source>
</evidence>
<dbReference type="EMBL" id="MTKT01005977">
    <property type="protein sequence ID" value="OWM63486.1"/>
    <property type="molecule type" value="Genomic_DNA"/>
</dbReference>
<dbReference type="AlphaFoldDB" id="A0A218VT09"/>